<keyword evidence="2" id="KW-0808">Transferase</keyword>
<comment type="pathway">
    <text evidence="1">Protein modification; protein ubiquitination.</text>
</comment>
<feature type="compositionally biased region" description="Pro residues" evidence="8">
    <location>
        <begin position="782"/>
        <end position="792"/>
    </location>
</feature>
<evidence type="ECO:0000313" key="11">
    <source>
        <dbReference type="Proteomes" id="UP001230504"/>
    </source>
</evidence>
<feature type="region of interest" description="Disordered" evidence="8">
    <location>
        <begin position="554"/>
        <end position="592"/>
    </location>
</feature>
<evidence type="ECO:0000256" key="6">
    <source>
        <dbReference type="ARBA" id="ARBA00022786"/>
    </source>
</evidence>
<dbReference type="CDD" id="cd20339">
    <property type="entry name" value="BRcat_RBR_RNF216"/>
    <property type="match status" value="1"/>
</dbReference>
<dbReference type="Gene3D" id="1.20.120.1750">
    <property type="match status" value="1"/>
</dbReference>
<reference evidence="10" key="1">
    <citation type="submission" date="2021-06" db="EMBL/GenBank/DDBJ databases">
        <title>Comparative genomics, transcriptomics and evolutionary studies reveal genomic signatures of adaptation to plant cell wall in hemibiotrophic fungi.</title>
        <authorList>
            <consortium name="DOE Joint Genome Institute"/>
            <person name="Baroncelli R."/>
            <person name="Diaz J.F."/>
            <person name="Benocci T."/>
            <person name="Peng M."/>
            <person name="Battaglia E."/>
            <person name="Haridas S."/>
            <person name="Andreopoulos W."/>
            <person name="Labutti K."/>
            <person name="Pangilinan J."/>
            <person name="Floch G.L."/>
            <person name="Makela M.R."/>
            <person name="Henrissat B."/>
            <person name="Grigoriev I.V."/>
            <person name="Crouch J.A."/>
            <person name="De Vries R.P."/>
            <person name="Sukno S.A."/>
            <person name="Thon M.R."/>
        </authorList>
    </citation>
    <scope>NUCLEOTIDE SEQUENCE</scope>
    <source>
        <strain evidence="10">CBS 125086</strain>
    </source>
</reference>
<proteinExistence type="predicted"/>
<feature type="compositionally biased region" description="Basic and acidic residues" evidence="8">
    <location>
        <begin position="10"/>
        <end position="23"/>
    </location>
</feature>
<dbReference type="Proteomes" id="UP001230504">
    <property type="component" value="Unassembled WGS sequence"/>
</dbReference>
<name>A0AAD8PXF1_9PEZI</name>
<keyword evidence="3" id="KW-0479">Metal-binding</keyword>
<dbReference type="CDD" id="cd16630">
    <property type="entry name" value="RING-HC_RBR_RNF216"/>
    <property type="match status" value="1"/>
</dbReference>
<keyword evidence="4" id="KW-0677">Repeat</keyword>
<dbReference type="PANTHER" id="PTHR22770:SF47">
    <property type="entry name" value="E3 UBIQUITIN-PROTEIN LIGASE RNF216"/>
    <property type="match status" value="1"/>
</dbReference>
<dbReference type="CDD" id="cd20353">
    <property type="entry name" value="Rcat_RBR_RNF216"/>
    <property type="match status" value="1"/>
</dbReference>
<feature type="compositionally biased region" description="Basic and acidic residues" evidence="8">
    <location>
        <begin position="891"/>
        <end position="915"/>
    </location>
</feature>
<dbReference type="PANTHER" id="PTHR22770">
    <property type="entry name" value="UBIQUITIN CONJUGATING ENZYME 7 INTERACTING PROTEIN-RELATED"/>
    <property type="match status" value="1"/>
</dbReference>
<dbReference type="GO" id="GO:0016740">
    <property type="term" value="F:transferase activity"/>
    <property type="evidence" value="ECO:0007669"/>
    <property type="project" value="UniProtKB-KW"/>
</dbReference>
<organism evidence="10 11">
    <name type="scientific">Colletotrichum navitas</name>
    <dbReference type="NCBI Taxonomy" id="681940"/>
    <lineage>
        <taxon>Eukaryota</taxon>
        <taxon>Fungi</taxon>
        <taxon>Dikarya</taxon>
        <taxon>Ascomycota</taxon>
        <taxon>Pezizomycotina</taxon>
        <taxon>Sordariomycetes</taxon>
        <taxon>Hypocreomycetidae</taxon>
        <taxon>Glomerellales</taxon>
        <taxon>Glomerellaceae</taxon>
        <taxon>Colletotrichum</taxon>
        <taxon>Colletotrichum graminicola species complex</taxon>
    </lineage>
</organism>
<dbReference type="EMBL" id="JAHLJV010000043">
    <property type="protein sequence ID" value="KAK1585558.1"/>
    <property type="molecule type" value="Genomic_DNA"/>
</dbReference>
<comment type="caution">
    <text evidence="10">The sequence shown here is derived from an EMBL/GenBank/DDBJ whole genome shotgun (WGS) entry which is preliminary data.</text>
</comment>
<accession>A0AAD8PXF1</accession>
<sequence>MWTWLKKWRQDDKPANQKQRADSLLRPQAPPPVQERAQRGCKHPTRLPKRIANAIHGFVKGYRPQTNPAAEMADAAEKTKSACVATVIAVFPEICTDFLKETALKFQYNSEQTIDEILRLFEMGKPYPKRSYSNALKRKREISEDPDEEANIRRTYEHANRGMESNPEYLAITKKVLKHEFPDATINGIRKVLASKSNQLLPAYVAIDIAISELQRGSRENIPEGFSSTKRSRPVTETKYDDMQLDRTIEATNNPDEKRALQELQAARKLRSKRIKAYLDSAQEKLNFAKALADGNVVECGCCFGELARNRAVSCQNLENPHLFCVDCARRTAEHAVGQSKYELICMSMDQCKAGFSREQRQKFISDQLSAALDRIENEAILRMAGIENLETCPFCPYAAEYPPIDTNREFRCDNPDCRRVSCRHCKEDTHLPKTCEEAARDKDIGARHQIEEAMSAALIRKCNKCGTPFIKEMGCNKMTCTAANCRNIQCYVCSKSCDYSHFDDKARGGKVGNCPLFDVVDVQVRHESEVKAAEDKARRKVLESNHRVDIDFLKFDMPEDKPRRPRDPPRNQRLAGNHPQGQSPPRVVQAPPVQLAQQSVAAMPVVGQNVFGRLPGDNLRLWPALPQQYPIPGQVANQAMFPARPPAEYRGHPGMAGGLDFPAAQYQPRLQQPQPQPVAMPGALNMPYPLNFPFFNQQNPNRLQPVGPAAPFGPADRAPPRPAPAPLEPKRQNHRNKGTRRPANNPEMPKADVQSVRLPQHPQIEQQGQQMNEGQLSPRPEAWPPTGPAPNPNKQAAQESRNLAANQHAQLAPEDRQPWQALQARLQAQDAQFVRRDAERAQQQAQNQKQATGDQQVWQIPDQPAIVQEPDGRDMSTRWRERMMVPKRIESHRAIQGEAIQEEKGAMDIQERANRGVNGLNPNPPKQPPAPDRPNWLMPAGPQGVLIHLAPMRQKAAAAGAAGSSDEPLELD</sequence>
<feature type="compositionally biased region" description="Basic and acidic residues" evidence="8">
    <location>
        <begin position="554"/>
        <end position="571"/>
    </location>
</feature>
<feature type="region of interest" description="Disordered" evidence="8">
    <location>
        <begin position="692"/>
        <end position="878"/>
    </location>
</feature>
<evidence type="ECO:0000259" key="9">
    <source>
        <dbReference type="PROSITE" id="PS51873"/>
    </source>
</evidence>
<dbReference type="GeneID" id="85446486"/>
<feature type="compositionally biased region" description="Pro residues" evidence="8">
    <location>
        <begin position="923"/>
        <end position="933"/>
    </location>
</feature>
<dbReference type="InterPro" id="IPR047544">
    <property type="entry name" value="RING-HC_RBR_RNF216"/>
</dbReference>
<dbReference type="InterPro" id="IPR044066">
    <property type="entry name" value="TRIAD_supradom"/>
</dbReference>
<dbReference type="RefSeq" id="XP_060412579.1">
    <property type="nucleotide sequence ID" value="XM_060562246.1"/>
</dbReference>
<feature type="compositionally biased region" description="Polar residues" evidence="8">
    <location>
        <begin position="793"/>
        <end position="810"/>
    </location>
</feature>
<feature type="region of interest" description="Disordered" evidence="8">
    <location>
        <begin position="891"/>
        <end position="942"/>
    </location>
</feature>
<evidence type="ECO:0000256" key="1">
    <source>
        <dbReference type="ARBA" id="ARBA00004906"/>
    </source>
</evidence>
<evidence type="ECO:0000256" key="5">
    <source>
        <dbReference type="ARBA" id="ARBA00022771"/>
    </source>
</evidence>
<evidence type="ECO:0000256" key="2">
    <source>
        <dbReference type="ARBA" id="ARBA00022679"/>
    </source>
</evidence>
<evidence type="ECO:0000256" key="3">
    <source>
        <dbReference type="ARBA" id="ARBA00022723"/>
    </source>
</evidence>
<dbReference type="AlphaFoldDB" id="A0AAD8PXF1"/>
<dbReference type="InterPro" id="IPR047545">
    <property type="entry name" value="BRcat_RBR_RNF216"/>
</dbReference>
<feature type="compositionally biased region" description="Low complexity" evidence="8">
    <location>
        <begin position="842"/>
        <end position="857"/>
    </location>
</feature>
<feature type="compositionally biased region" description="Low complexity" evidence="8">
    <location>
        <begin position="761"/>
        <end position="771"/>
    </location>
</feature>
<feature type="compositionally biased region" description="Low complexity" evidence="8">
    <location>
        <begin position="692"/>
        <end position="717"/>
    </location>
</feature>
<protein>
    <recommendedName>
        <fullName evidence="9">RING-type domain-containing protein</fullName>
    </recommendedName>
</protein>
<dbReference type="InterPro" id="IPR051628">
    <property type="entry name" value="LUBAC_E3_Ligases"/>
</dbReference>
<dbReference type="Pfam" id="PF26200">
    <property type="entry name" value="Rcat_RNF216"/>
    <property type="match status" value="1"/>
</dbReference>
<dbReference type="SUPFAM" id="SSF57850">
    <property type="entry name" value="RING/U-box"/>
    <property type="match status" value="1"/>
</dbReference>
<feature type="region of interest" description="Disordered" evidence="8">
    <location>
        <begin position="10"/>
        <end position="42"/>
    </location>
</feature>
<feature type="domain" description="RING-type" evidence="9">
    <location>
        <begin position="296"/>
        <end position="519"/>
    </location>
</feature>
<evidence type="ECO:0000256" key="7">
    <source>
        <dbReference type="ARBA" id="ARBA00022833"/>
    </source>
</evidence>
<evidence type="ECO:0000313" key="10">
    <source>
        <dbReference type="EMBL" id="KAK1585558.1"/>
    </source>
</evidence>
<keyword evidence="7" id="KW-0862">Zinc</keyword>
<keyword evidence="5" id="KW-0863">Zinc-finger</keyword>
<evidence type="ECO:0000256" key="8">
    <source>
        <dbReference type="SAM" id="MobiDB-lite"/>
    </source>
</evidence>
<dbReference type="GO" id="GO:0008270">
    <property type="term" value="F:zinc ion binding"/>
    <property type="evidence" value="ECO:0007669"/>
    <property type="project" value="UniProtKB-KW"/>
</dbReference>
<keyword evidence="11" id="KW-1185">Reference proteome</keyword>
<dbReference type="PROSITE" id="PS51873">
    <property type="entry name" value="TRIAD"/>
    <property type="match status" value="1"/>
</dbReference>
<gene>
    <name evidence="10" type="ORF">LY79DRAFT_634961</name>
</gene>
<keyword evidence="6" id="KW-0833">Ubl conjugation pathway</keyword>
<feature type="compositionally biased region" description="Low complexity" evidence="8">
    <location>
        <begin position="821"/>
        <end position="833"/>
    </location>
</feature>
<dbReference type="InterPro" id="IPR047546">
    <property type="entry name" value="Rcat_RBR_RNF216"/>
</dbReference>
<evidence type="ECO:0000256" key="4">
    <source>
        <dbReference type="ARBA" id="ARBA00022737"/>
    </source>
</evidence>